<keyword evidence="1" id="KW-0472">Membrane</keyword>
<organism evidence="2">
    <name type="scientific">Pararge aegeria</name>
    <name type="common">speckled wood butterfly</name>
    <dbReference type="NCBI Taxonomy" id="116150"/>
    <lineage>
        <taxon>Eukaryota</taxon>
        <taxon>Metazoa</taxon>
        <taxon>Ecdysozoa</taxon>
        <taxon>Arthropoda</taxon>
        <taxon>Hexapoda</taxon>
        <taxon>Insecta</taxon>
        <taxon>Pterygota</taxon>
        <taxon>Neoptera</taxon>
        <taxon>Endopterygota</taxon>
        <taxon>Lepidoptera</taxon>
        <taxon>Glossata</taxon>
        <taxon>Ditrysia</taxon>
        <taxon>Papilionoidea</taxon>
        <taxon>Nymphalidae</taxon>
        <taxon>Satyrinae</taxon>
        <taxon>Satyrini</taxon>
        <taxon>Parargina</taxon>
        <taxon>Pararge</taxon>
    </lineage>
</organism>
<proteinExistence type="predicted"/>
<keyword evidence="1" id="KW-0812">Transmembrane</keyword>
<keyword evidence="1" id="KW-1133">Transmembrane helix</keyword>
<evidence type="ECO:0000313" key="2">
    <source>
        <dbReference type="EMBL" id="JAA85583.1"/>
    </source>
</evidence>
<evidence type="ECO:0000256" key="1">
    <source>
        <dbReference type="SAM" id="Phobius"/>
    </source>
</evidence>
<dbReference type="AlphaFoldDB" id="S4P939"/>
<reference evidence="2" key="1">
    <citation type="journal article" date="2013" name="BMC Genomics">
        <title>Unscrambling butterfly oogenesis.</title>
        <authorList>
            <person name="Carter J.M."/>
            <person name="Baker S.C."/>
            <person name="Pink R."/>
            <person name="Carter D.R."/>
            <person name="Collins A."/>
            <person name="Tomlin J."/>
            <person name="Gibbs M."/>
            <person name="Breuker C.J."/>
        </authorList>
    </citation>
    <scope>NUCLEOTIDE SEQUENCE</scope>
    <source>
        <tissue evidence="2">Ovary</tissue>
    </source>
</reference>
<accession>S4P939</accession>
<reference evidence="2" key="2">
    <citation type="submission" date="2013-05" db="EMBL/GenBank/DDBJ databases">
        <authorList>
            <person name="Carter J.-M."/>
            <person name="Baker S.C."/>
            <person name="Pink R."/>
            <person name="Carter D.R.F."/>
            <person name="Collins A."/>
            <person name="Tomlin J."/>
            <person name="Gibbs M."/>
            <person name="Breuker C.J."/>
        </authorList>
    </citation>
    <scope>NUCLEOTIDE SEQUENCE</scope>
    <source>
        <tissue evidence="2">Ovary</tissue>
    </source>
</reference>
<protein>
    <submittedName>
        <fullName evidence="2">Uncharacterized protein</fullName>
    </submittedName>
</protein>
<name>S4P939_9NEOP</name>
<feature type="transmembrane region" description="Helical" evidence="1">
    <location>
        <begin position="14"/>
        <end position="32"/>
    </location>
</feature>
<dbReference type="EMBL" id="GAIX01006977">
    <property type="protein sequence ID" value="JAA85583.1"/>
    <property type="molecule type" value="Transcribed_RNA"/>
</dbReference>
<sequence length="74" mass="8571">MYIYISLTYSYTELKIFVLGAKCVIFTYIYLFDRVNVNYDYYGIETAPPSVNFHAVEEVIVTEKLTLGIYHSGP</sequence>